<dbReference type="AlphaFoldDB" id="A0A4V3DHS7"/>
<evidence type="ECO:0000313" key="4">
    <source>
        <dbReference type="Proteomes" id="UP000295724"/>
    </source>
</evidence>
<gene>
    <name evidence="3" type="ORF">C8D91_1880</name>
</gene>
<dbReference type="PANTHER" id="PTHR43510">
    <property type="entry name" value="AMINOTRANSFERASE FUNCTION, HYPOTHETICAL (EUROFUNG)"/>
    <property type="match status" value="1"/>
</dbReference>
<dbReference type="EMBL" id="SNZB01000004">
    <property type="protein sequence ID" value="TDR19331.1"/>
    <property type="molecule type" value="Genomic_DNA"/>
</dbReference>
<evidence type="ECO:0000259" key="2">
    <source>
        <dbReference type="Pfam" id="PF00155"/>
    </source>
</evidence>
<protein>
    <submittedName>
        <fullName evidence="3">Aspartate/methionine/tyrosine aminotransferase</fullName>
    </submittedName>
</protein>
<dbReference type="InterPro" id="IPR004839">
    <property type="entry name" value="Aminotransferase_I/II_large"/>
</dbReference>
<dbReference type="InterPro" id="IPR015422">
    <property type="entry name" value="PyrdxlP-dep_Trfase_small"/>
</dbReference>
<evidence type="ECO:0000313" key="3">
    <source>
        <dbReference type="EMBL" id="TDR19331.1"/>
    </source>
</evidence>
<accession>A0A4V3DHS7</accession>
<sequence>MAQFSGQWPAGSLHNMHSSNPQPMTWDEVAELTQVDVVAVLKNAPLGYESSQGNEKLRHSLSLHYHKQIKTNDIVLTSGAQEGIFLTMHALLDPGDHVVVITPCFEPLHKVAHDLGAKVSTCQLKPQDQWRIDWPALTSCLKPETKLLIINFPHNPTGSHISSADLQRIVELCEKNHCWLFSDEVFRGLEHQVKHRLTSAADLYHKAIAIGVVSKALGLPGIRVGWVSTQNQSLVDKIMVIKSHLSICQSSLDAQLCQTLVPHSERLWQRHVEIIKTNKALVEKYLDGHSQLHWHPPQASATGFVQLKNKVAAGFVDDLAKQSSIMVMPNEVFLTQQQGFRLTLGQKGSASLLSTIMKP</sequence>
<feature type="domain" description="Aminotransferase class I/classII large" evidence="2">
    <location>
        <begin position="42"/>
        <end position="344"/>
    </location>
</feature>
<dbReference type="Pfam" id="PF00155">
    <property type="entry name" value="Aminotran_1_2"/>
    <property type="match status" value="1"/>
</dbReference>
<dbReference type="Gene3D" id="3.40.640.10">
    <property type="entry name" value="Type I PLP-dependent aspartate aminotransferase-like (Major domain)"/>
    <property type="match status" value="1"/>
</dbReference>
<evidence type="ECO:0000256" key="1">
    <source>
        <dbReference type="SAM" id="MobiDB-lite"/>
    </source>
</evidence>
<name>A0A4V3DHS7_9GAMM</name>
<keyword evidence="3" id="KW-0032">Aminotransferase</keyword>
<proteinExistence type="predicted"/>
<dbReference type="Proteomes" id="UP000295724">
    <property type="component" value="Unassembled WGS sequence"/>
</dbReference>
<dbReference type="GO" id="GO:0030170">
    <property type="term" value="F:pyridoxal phosphate binding"/>
    <property type="evidence" value="ECO:0007669"/>
    <property type="project" value="InterPro"/>
</dbReference>
<dbReference type="CDD" id="cd00609">
    <property type="entry name" value="AAT_like"/>
    <property type="match status" value="1"/>
</dbReference>
<dbReference type="InterPro" id="IPR015421">
    <property type="entry name" value="PyrdxlP-dep_Trfase_major"/>
</dbReference>
<comment type="caution">
    <text evidence="3">The sequence shown here is derived from an EMBL/GenBank/DDBJ whole genome shotgun (WGS) entry which is preliminary data.</text>
</comment>
<keyword evidence="4" id="KW-1185">Reference proteome</keyword>
<dbReference type="PANTHER" id="PTHR43510:SF1">
    <property type="entry name" value="AMINOTRANSFERASE FUNCTION, HYPOTHETICAL (EUROFUNG)"/>
    <property type="match status" value="1"/>
</dbReference>
<feature type="region of interest" description="Disordered" evidence="1">
    <location>
        <begin position="1"/>
        <end position="22"/>
    </location>
</feature>
<keyword evidence="3" id="KW-0808">Transferase</keyword>
<reference evidence="3 4" key="1">
    <citation type="submission" date="2019-03" db="EMBL/GenBank/DDBJ databases">
        <title>Genomic Encyclopedia of Type Strains, Phase IV (KMG-IV): sequencing the most valuable type-strain genomes for metagenomic binning, comparative biology and taxonomic classification.</title>
        <authorList>
            <person name="Goeker M."/>
        </authorList>
    </citation>
    <scope>NUCLEOTIDE SEQUENCE [LARGE SCALE GENOMIC DNA]</scope>
    <source>
        <strain evidence="3 4">DSM 25488</strain>
    </source>
</reference>
<dbReference type="GO" id="GO:0008483">
    <property type="term" value="F:transaminase activity"/>
    <property type="evidence" value="ECO:0007669"/>
    <property type="project" value="UniProtKB-KW"/>
</dbReference>
<dbReference type="SUPFAM" id="SSF53383">
    <property type="entry name" value="PLP-dependent transferases"/>
    <property type="match status" value="1"/>
</dbReference>
<organism evidence="3 4">
    <name type="scientific">Marinicella litoralis</name>
    <dbReference type="NCBI Taxonomy" id="644220"/>
    <lineage>
        <taxon>Bacteria</taxon>
        <taxon>Pseudomonadati</taxon>
        <taxon>Pseudomonadota</taxon>
        <taxon>Gammaproteobacteria</taxon>
        <taxon>Lysobacterales</taxon>
        <taxon>Marinicellaceae</taxon>
        <taxon>Marinicella</taxon>
    </lineage>
</organism>
<dbReference type="Gene3D" id="3.90.1150.10">
    <property type="entry name" value="Aspartate Aminotransferase, domain 1"/>
    <property type="match status" value="1"/>
</dbReference>
<dbReference type="InterPro" id="IPR015424">
    <property type="entry name" value="PyrdxlP-dep_Trfase"/>
</dbReference>